<dbReference type="Proteomes" id="UP000077266">
    <property type="component" value="Unassembled WGS sequence"/>
</dbReference>
<evidence type="ECO:0000313" key="6">
    <source>
        <dbReference type="EMBL" id="KZV93209.1"/>
    </source>
</evidence>
<feature type="chain" id="PRO_5007870710" description="LysM domain-containing protein" evidence="4">
    <location>
        <begin position="21"/>
        <end position="321"/>
    </location>
</feature>
<dbReference type="OrthoDB" id="5985073at2759"/>
<evidence type="ECO:0000259" key="5">
    <source>
        <dbReference type="PROSITE" id="PS51782"/>
    </source>
</evidence>
<dbReference type="SUPFAM" id="SSF54106">
    <property type="entry name" value="LysM domain"/>
    <property type="match status" value="1"/>
</dbReference>
<dbReference type="InterPro" id="IPR036779">
    <property type="entry name" value="LysM_dom_sf"/>
</dbReference>
<dbReference type="SMART" id="SM00257">
    <property type="entry name" value="LysM"/>
    <property type="match status" value="1"/>
</dbReference>
<evidence type="ECO:0000256" key="4">
    <source>
        <dbReference type="SAM" id="SignalP"/>
    </source>
</evidence>
<dbReference type="GO" id="GO:0008061">
    <property type="term" value="F:chitin binding"/>
    <property type="evidence" value="ECO:0007669"/>
    <property type="project" value="UniProtKB-KW"/>
</dbReference>
<dbReference type="InParanoid" id="A0A166ALR1"/>
<dbReference type="CDD" id="cd00118">
    <property type="entry name" value="LysM"/>
    <property type="match status" value="1"/>
</dbReference>
<sequence>MHAFAASFTTLLALLSAANAAPVTLFKRNCSGSQMPSKPDPAMRDIIYKTVLANGGNDHVMLATMSAAITESFVNNLSCGDKDSLGLFQQRPSQGWGSRGQILDPVHSTESFLNVLIPLEKKNPNTDAGVLAQMVQNAEAGNQYTKNESLAKQLIAEAKASVGGSAPAPSSSKPAPKPTSTPAPKPTSSSSDAPAPAPTSTAAPETPINTTPAPPSDDDSDDEDCDADDSDDNDDDEDCDDSDDDSEPSVPINVAPAPTAVPATGSCAKFYTPKSGDNCYKLADMFGLKLAQLYKLNPQIDSQCHNLQVNQQYCVDSAASA</sequence>
<protein>
    <recommendedName>
        <fullName evidence="5">LysM domain-containing protein</fullName>
    </recommendedName>
</protein>
<feature type="region of interest" description="Disordered" evidence="3">
    <location>
        <begin position="162"/>
        <end position="264"/>
    </location>
</feature>
<dbReference type="Pfam" id="PF01476">
    <property type="entry name" value="LysM"/>
    <property type="match status" value="1"/>
</dbReference>
<organism evidence="6 7">
    <name type="scientific">Exidia glandulosa HHB12029</name>
    <dbReference type="NCBI Taxonomy" id="1314781"/>
    <lineage>
        <taxon>Eukaryota</taxon>
        <taxon>Fungi</taxon>
        <taxon>Dikarya</taxon>
        <taxon>Basidiomycota</taxon>
        <taxon>Agaricomycotina</taxon>
        <taxon>Agaricomycetes</taxon>
        <taxon>Auriculariales</taxon>
        <taxon>Exidiaceae</taxon>
        <taxon>Exidia</taxon>
    </lineage>
</organism>
<evidence type="ECO:0000313" key="7">
    <source>
        <dbReference type="Proteomes" id="UP000077266"/>
    </source>
</evidence>
<name>A0A166ALR1_EXIGL</name>
<feature type="domain" description="LysM" evidence="5">
    <location>
        <begin position="269"/>
        <end position="315"/>
    </location>
</feature>
<keyword evidence="4" id="KW-0732">Signal</keyword>
<dbReference type="Gene3D" id="3.10.350.10">
    <property type="entry name" value="LysM domain"/>
    <property type="match status" value="1"/>
</dbReference>
<dbReference type="InterPro" id="IPR052210">
    <property type="entry name" value="LysM1-like"/>
</dbReference>
<dbReference type="PROSITE" id="PS51782">
    <property type="entry name" value="LYSM"/>
    <property type="match status" value="1"/>
</dbReference>
<dbReference type="PANTHER" id="PTHR34997">
    <property type="entry name" value="AM15"/>
    <property type="match status" value="1"/>
</dbReference>
<feature type="compositionally biased region" description="Low complexity" evidence="3">
    <location>
        <begin position="165"/>
        <end position="174"/>
    </location>
</feature>
<accession>A0A166ALR1</accession>
<evidence type="ECO:0000256" key="2">
    <source>
        <dbReference type="ARBA" id="ARBA00023026"/>
    </source>
</evidence>
<keyword evidence="1" id="KW-0147">Chitin-binding</keyword>
<feature type="compositionally biased region" description="Low complexity" evidence="3">
    <location>
        <begin position="254"/>
        <end position="264"/>
    </location>
</feature>
<dbReference type="InterPro" id="IPR018392">
    <property type="entry name" value="LysM"/>
</dbReference>
<keyword evidence="2" id="KW-0843">Virulence</keyword>
<keyword evidence="7" id="KW-1185">Reference proteome</keyword>
<reference evidence="6 7" key="1">
    <citation type="journal article" date="2016" name="Mol. Biol. Evol.">
        <title>Comparative Genomics of Early-Diverging Mushroom-Forming Fungi Provides Insights into the Origins of Lignocellulose Decay Capabilities.</title>
        <authorList>
            <person name="Nagy L.G."/>
            <person name="Riley R."/>
            <person name="Tritt A."/>
            <person name="Adam C."/>
            <person name="Daum C."/>
            <person name="Floudas D."/>
            <person name="Sun H."/>
            <person name="Yadav J.S."/>
            <person name="Pangilinan J."/>
            <person name="Larsson K.H."/>
            <person name="Matsuura K."/>
            <person name="Barry K."/>
            <person name="Labutti K."/>
            <person name="Kuo R."/>
            <person name="Ohm R.A."/>
            <person name="Bhattacharya S.S."/>
            <person name="Shirouzu T."/>
            <person name="Yoshinaga Y."/>
            <person name="Martin F.M."/>
            <person name="Grigoriev I.V."/>
            <person name="Hibbett D.S."/>
        </authorList>
    </citation>
    <scope>NUCLEOTIDE SEQUENCE [LARGE SCALE GENOMIC DNA]</scope>
    <source>
        <strain evidence="6 7">HHB12029</strain>
    </source>
</reference>
<feature type="compositionally biased region" description="Pro residues" evidence="3">
    <location>
        <begin position="175"/>
        <end position="185"/>
    </location>
</feature>
<feature type="signal peptide" evidence="4">
    <location>
        <begin position="1"/>
        <end position="20"/>
    </location>
</feature>
<dbReference type="PANTHER" id="PTHR34997:SF1">
    <property type="entry name" value="PEPTIDOGLYCAN-BINDING LYSIN DOMAIN"/>
    <property type="match status" value="1"/>
</dbReference>
<proteinExistence type="predicted"/>
<gene>
    <name evidence="6" type="ORF">EXIGLDRAFT_749246</name>
</gene>
<feature type="compositionally biased region" description="Low complexity" evidence="3">
    <location>
        <begin position="186"/>
        <end position="207"/>
    </location>
</feature>
<dbReference type="EMBL" id="KV425993">
    <property type="protein sequence ID" value="KZV93209.1"/>
    <property type="molecule type" value="Genomic_DNA"/>
</dbReference>
<evidence type="ECO:0000256" key="1">
    <source>
        <dbReference type="ARBA" id="ARBA00022669"/>
    </source>
</evidence>
<evidence type="ECO:0000256" key="3">
    <source>
        <dbReference type="SAM" id="MobiDB-lite"/>
    </source>
</evidence>
<feature type="compositionally biased region" description="Acidic residues" evidence="3">
    <location>
        <begin position="216"/>
        <end position="247"/>
    </location>
</feature>
<dbReference type="AlphaFoldDB" id="A0A166ALR1"/>